<evidence type="ECO:0000313" key="6">
    <source>
        <dbReference type="Proteomes" id="UP000286641"/>
    </source>
</evidence>
<dbReference type="PANTHER" id="PTHR37999">
    <property type="entry name" value="MUCIN-17"/>
    <property type="match status" value="1"/>
</dbReference>
<feature type="compositionally biased region" description="Polar residues" evidence="2">
    <location>
        <begin position="680"/>
        <end position="689"/>
    </location>
</feature>
<feature type="compositionally biased region" description="Polar residues" evidence="2">
    <location>
        <begin position="933"/>
        <end position="959"/>
    </location>
</feature>
<feature type="compositionally biased region" description="Polar residues" evidence="2">
    <location>
        <begin position="1005"/>
        <end position="1015"/>
    </location>
</feature>
<evidence type="ECO:0000256" key="2">
    <source>
        <dbReference type="SAM" id="MobiDB-lite"/>
    </source>
</evidence>
<name>A0A3Q7NH03_CALUR</name>
<dbReference type="PANTHER" id="PTHR37999:SF2">
    <property type="entry name" value="MUCIN-17"/>
    <property type="match status" value="1"/>
</dbReference>
<feature type="region of interest" description="Disordered" evidence="2">
    <location>
        <begin position="1000"/>
        <end position="1046"/>
    </location>
</feature>
<feature type="region of interest" description="Disordered" evidence="2">
    <location>
        <begin position="900"/>
        <end position="988"/>
    </location>
</feature>
<keyword evidence="3" id="KW-0812">Transmembrane</keyword>
<feature type="compositionally biased region" description="Polar residues" evidence="2">
    <location>
        <begin position="542"/>
        <end position="619"/>
    </location>
</feature>
<dbReference type="GO" id="GO:0071944">
    <property type="term" value="C:cell periphery"/>
    <property type="evidence" value="ECO:0007669"/>
    <property type="project" value="UniProtKB-ARBA"/>
</dbReference>
<feature type="disulfide bond" evidence="1">
    <location>
        <begin position="33"/>
        <end position="42"/>
    </location>
</feature>
<feature type="compositionally biased region" description="Polar residues" evidence="2">
    <location>
        <begin position="464"/>
        <end position="483"/>
    </location>
</feature>
<comment type="caution">
    <text evidence="1">Lacks conserved residue(s) required for the propagation of feature annotation.</text>
</comment>
<dbReference type="InterPro" id="IPR053311">
    <property type="entry name" value="Mucosal_Integrity_Assoc"/>
</dbReference>
<feature type="compositionally biased region" description="Polar residues" evidence="2">
    <location>
        <begin position="80"/>
        <end position="90"/>
    </location>
</feature>
<evidence type="ECO:0000259" key="5">
    <source>
        <dbReference type="PROSITE" id="PS50026"/>
    </source>
</evidence>
<feature type="transmembrane region" description="Helical" evidence="3">
    <location>
        <begin position="1824"/>
        <end position="1848"/>
    </location>
</feature>
<evidence type="ECO:0000256" key="3">
    <source>
        <dbReference type="SAM" id="Phobius"/>
    </source>
</evidence>
<feature type="compositionally biased region" description="Low complexity" evidence="2">
    <location>
        <begin position="911"/>
        <end position="921"/>
    </location>
</feature>
<feature type="compositionally biased region" description="Polar residues" evidence="2">
    <location>
        <begin position="1022"/>
        <end position="1037"/>
    </location>
</feature>
<feature type="compositionally biased region" description="Low complexity" evidence="2">
    <location>
        <begin position="1496"/>
        <end position="1538"/>
    </location>
</feature>
<feature type="region of interest" description="Disordered" evidence="2">
    <location>
        <begin position="1489"/>
        <end position="1544"/>
    </location>
</feature>
<dbReference type="InterPro" id="IPR000082">
    <property type="entry name" value="SEA_dom"/>
</dbReference>
<protein>
    <submittedName>
        <fullName evidence="7 8">Mucin-12-like isoform X1</fullName>
    </submittedName>
</protein>
<feature type="compositionally biased region" description="Low complexity" evidence="2">
    <location>
        <begin position="1371"/>
        <end position="1380"/>
    </location>
</feature>
<dbReference type="InterPro" id="IPR036364">
    <property type="entry name" value="SEA_dom_sf"/>
</dbReference>
<keyword evidence="1" id="KW-0245">EGF-like domain</keyword>
<feature type="compositionally biased region" description="Polar residues" evidence="2">
    <location>
        <begin position="360"/>
        <end position="381"/>
    </location>
</feature>
<feature type="compositionally biased region" description="Polar residues" evidence="2">
    <location>
        <begin position="431"/>
        <end position="457"/>
    </location>
</feature>
<feature type="region of interest" description="Disordered" evidence="2">
    <location>
        <begin position="1331"/>
        <end position="1353"/>
    </location>
</feature>
<evidence type="ECO:0000313" key="8">
    <source>
        <dbReference type="RefSeq" id="XP_025720271.1"/>
    </source>
</evidence>
<feature type="compositionally biased region" description="Low complexity" evidence="2">
    <location>
        <begin position="66"/>
        <end position="79"/>
    </location>
</feature>
<dbReference type="SUPFAM" id="SSF82671">
    <property type="entry name" value="SEA domain"/>
    <property type="match status" value="1"/>
</dbReference>
<evidence type="ECO:0000259" key="4">
    <source>
        <dbReference type="PROSITE" id="PS50024"/>
    </source>
</evidence>
<feature type="region of interest" description="Disordered" evidence="2">
    <location>
        <begin position="797"/>
        <end position="823"/>
    </location>
</feature>
<keyword evidence="6" id="KW-1185">Reference proteome</keyword>
<dbReference type="Proteomes" id="UP000286641">
    <property type="component" value="Unplaced"/>
</dbReference>
<gene>
    <name evidence="7 8" type="primary">LOC112817408</name>
</gene>
<accession>A0A3Q7NH03</accession>
<feature type="region of interest" description="Disordered" evidence="2">
    <location>
        <begin position="259"/>
        <end position="343"/>
    </location>
</feature>
<dbReference type="Pfam" id="PF01390">
    <property type="entry name" value="SEA"/>
    <property type="match status" value="1"/>
</dbReference>
<reference key="1">
    <citation type="submission" date="2019-01" db="UniProtKB">
        <authorList>
            <consortium name="RefSeq"/>
        </authorList>
    </citation>
    <scope>IDENTIFICATION</scope>
    <source>
        <tissue evidence="8">Blood</tissue>
    </source>
</reference>
<dbReference type="RefSeq" id="XP_025720270.1">
    <property type="nucleotide sequence ID" value="XM_025864485.1"/>
</dbReference>
<keyword evidence="3" id="KW-1133">Transmembrane helix</keyword>
<dbReference type="PROSITE" id="PS50026">
    <property type="entry name" value="EGF_3"/>
    <property type="match status" value="1"/>
</dbReference>
<feature type="compositionally biased region" description="Low complexity" evidence="2">
    <location>
        <begin position="382"/>
        <end position="402"/>
    </location>
</feature>
<feature type="compositionally biased region" description="Polar residues" evidence="2">
    <location>
        <begin position="1216"/>
        <end position="1258"/>
    </location>
</feature>
<feature type="region of interest" description="Disordered" evidence="2">
    <location>
        <begin position="360"/>
        <end position="783"/>
    </location>
</feature>
<feature type="region of interest" description="Disordered" evidence="2">
    <location>
        <begin position="1216"/>
        <end position="1278"/>
    </location>
</feature>
<feature type="compositionally biased region" description="Polar residues" evidence="2">
    <location>
        <begin position="519"/>
        <end position="535"/>
    </location>
</feature>
<feature type="compositionally biased region" description="Low complexity" evidence="2">
    <location>
        <begin position="1390"/>
        <end position="1407"/>
    </location>
</feature>
<feature type="compositionally biased region" description="Low complexity" evidence="2">
    <location>
        <begin position="660"/>
        <end position="674"/>
    </location>
</feature>
<feature type="compositionally biased region" description="Low complexity" evidence="2">
    <location>
        <begin position="962"/>
        <end position="982"/>
    </location>
</feature>
<feature type="compositionally biased region" description="Low complexity" evidence="2">
    <location>
        <begin position="713"/>
        <end position="753"/>
    </location>
</feature>
<feature type="domain" description="EGF-like" evidence="5">
    <location>
        <begin position="9"/>
        <end position="43"/>
    </location>
</feature>
<feature type="compositionally biased region" description="Low complexity" evidence="2">
    <location>
        <begin position="630"/>
        <end position="642"/>
    </location>
</feature>
<dbReference type="PROSITE" id="PS50024">
    <property type="entry name" value="SEA"/>
    <property type="match status" value="1"/>
</dbReference>
<reference evidence="7" key="2">
    <citation type="submission" date="2025-04" db="UniProtKB">
        <authorList>
            <consortium name="RefSeq"/>
        </authorList>
    </citation>
    <scope>IDENTIFICATION</scope>
    <source>
        <tissue evidence="7">Blood</tissue>
    </source>
</reference>
<keyword evidence="1" id="KW-1015">Disulfide bond</keyword>
<organism evidence="6 7">
    <name type="scientific">Callorhinus ursinus</name>
    <name type="common">Northern fur seal</name>
    <dbReference type="NCBI Taxonomy" id="34884"/>
    <lineage>
        <taxon>Eukaryota</taxon>
        <taxon>Metazoa</taxon>
        <taxon>Chordata</taxon>
        <taxon>Craniata</taxon>
        <taxon>Vertebrata</taxon>
        <taxon>Euteleostomi</taxon>
        <taxon>Mammalia</taxon>
        <taxon>Eutheria</taxon>
        <taxon>Laurasiatheria</taxon>
        <taxon>Carnivora</taxon>
        <taxon>Caniformia</taxon>
        <taxon>Pinnipedia</taxon>
        <taxon>Otariidae</taxon>
        <taxon>Callorhinus</taxon>
    </lineage>
</organism>
<feature type="compositionally biased region" description="Low complexity" evidence="2">
    <location>
        <begin position="490"/>
        <end position="508"/>
    </location>
</feature>
<feature type="compositionally biased region" description="Low complexity" evidence="2">
    <location>
        <begin position="414"/>
        <end position="426"/>
    </location>
</feature>
<feature type="compositionally biased region" description="Polar residues" evidence="2">
    <location>
        <begin position="807"/>
        <end position="823"/>
    </location>
</feature>
<feature type="region of interest" description="Disordered" evidence="2">
    <location>
        <begin position="1371"/>
        <end position="1415"/>
    </location>
</feature>
<feature type="compositionally biased region" description="Polar residues" evidence="2">
    <location>
        <begin position="291"/>
        <end position="328"/>
    </location>
</feature>
<dbReference type="RefSeq" id="XP_025720271.1">
    <property type="nucleotide sequence ID" value="XM_025864486.1"/>
</dbReference>
<proteinExistence type="predicted"/>
<evidence type="ECO:0000313" key="7">
    <source>
        <dbReference type="RefSeq" id="XP_025720270.1"/>
    </source>
</evidence>
<feature type="region of interest" description="Disordered" evidence="2">
    <location>
        <begin position="1434"/>
        <end position="1455"/>
    </location>
</feature>
<feature type="compositionally biased region" description="Low complexity" evidence="2">
    <location>
        <begin position="269"/>
        <end position="278"/>
    </location>
</feature>
<sequence length="2005" mass="206464">MLPVLIQLLVSPCDYLSGPCENGGVWNGREYLCPEGLHGPFCQWQRSILMRGSSATTLTNYGYTSTSNNSATPSATSTSMESNVTTAGSMSSNSTVSFYTTSSSNSLSPSGFSTTTLNTGNSMKTYTELTSVFTTSLELSKSTVSSGTSSTWEDSAAFTSSTGHLSTTPTVSAQTDSDLTEGLTVYTGTPDLSKLTVTSDSTVSKGDGMSRFNVGPMESFTSGTADSFSTHVDSGLATPSFAARSTFYIAPSELSTPKFLTHSSHSTDDASPASTSSPGELSIPTLGAGQGDSTLTGETTIPSTVPASSEPQASSPVSHAPGTGSSVAPWSPGEASPSPAVSGTPATGVILKLTDHTIISDSSAPTDTSVTTFTNEDGSPASTSRPSDTMSTSSSFGQTTTSFPVASTVSTNLSDSSDPTFSPDTSHTTDRASPSSPLGPGQTPTSPVVSGQTATSTFRKETTGHSQISDLSRPSASAETSYTKAEGGATSTSNPGQQSSSSVISGQTATGLTEGPSVKTDTASGSKPTSTSDGTVTKDDGNSVSLSGPAESFTTPSGDPHTATSFPPGSPSNTPTSEVSAPTFSPYSSYSTDDASPASQSGPSGVSTTTVVSEQSAMTVTGMPTVHTTSDSPESLVSSDSSRTPGPGSSEAPSRPGDFSTSPVGSGPTVTTVTQKSTDHSIISDSPQPLDSLASPYTKGDGSPVSTASPTESLATSPGSGPSASLSAMESTFSSSVSESPEYTVSSYTTGSPTPSPQDGFSTTSLTTGHSATASTGLPSVFPSVSDLSQATIASETSYTADDRSAVPSSSPGQLSTTLSVSAQTSSGLVEGSSAYPGTPHSSKPTVISVSTISRGVGVPASTSGTADSFSTHADGGQATPFLGAGSTFYTAPSKLSTPVFPTHSSHSTDDASPASTSSPSELSIPTLGPGQADSTLKGETTIFGTVPTSSEPPASSPVSHAPGTGSSGSSWSPGEASPSPAVSGITSSTVPFKPTEYSILPGFSQPTGSSATTFTKEDRSSVSTSRSIEPFTTSVGDDQKTFPPGSTLNTIISPVPTATSSFHSSYSTDKTSPGFPSSPSELTHPSLLSEVTTLTVTEESIVYTSVSDLSISTVYSESSFTQFEGSSASSSGSGHLSTTTGISQHTSLSLSDGSIVYTGTPDLSIPTVILDTTLSKESTSSASTSSSGGTFPSTCGYQETPTSFTVESTVSTILSDSSNPTVPHDTFYTTHNASPSSSSGPGELISTTLVSGQTSASLPEASTVPTTISDLSHSTDSVVTSSTTVKQSFISSRSSAESSSTTSVSGQTATIFMGKPTVYTISDLSGSTVSVDTSSTIPIGGPAPSSSSSLLPSTTITTITEESSVFTTTTYSSKTTDSSDAPQTTEDLSPLSSSSPIHSSSPPATSGQMPTTLDENSTFFITNSVSAKPMISTSIPSATDSPSPASPSALTFSSTTRLISRPTATTFSGGSTIFQSSAGIPNATISSNSSQTLVPGASSSASPIPGFSSRPVPDSSSALTTSSGFSPPLSSTPPGSTHAPVPGFTTSSTLHPLFTSTHTTVRTTQSSAMTPRQCQNGTIWNGEECVCVQGFFGYQCKSLMDSFLLEIPEKVNATLGVTVKVTNRNFTKALNNISSPVYWNFIQLFESQMDKAYMSKDFPQYRGVIIRRLLNGSVVVEHDVVMEANYTSDYQKLFENLTKIIKVKIMNETKRLSGDSEVCRAASSPLCYDEEATIVSKTVKLGFDLQEQCTQKAAKDYAQFYYVDELDGKLACVTKCTSGTKLQLNCHEGECQLQRRGPHCLCPTSDTHWYWGETCALSTSKSLVYGSVGAVGAVLVVTVVVLTIFLCRSQRKLHREEYSLSQEWHGEDVPGSFQNIGIWGGTSHWEQAGGSRKAEKMLWPDSVWPWVLAGFVCAVDARLCRLLCGLLTPSPHAAPAKPRLFSAPLYHSRLHVAHTHRFPLPCQTVPLSGRFPLLGALPVPILLCFQDLVQILPLLRASRVFGLF</sequence>
<keyword evidence="3" id="KW-0472">Membrane</keyword>
<feature type="compositionally biased region" description="Polar residues" evidence="2">
    <location>
        <begin position="759"/>
        <end position="778"/>
    </location>
</feature>
<evidence type="ECO:0000256" key="1">
    <source>
        <dbReference type="PROSITE-ProRule" id="PRU00076"/>
    </source>
</evidence>
<dbReference type="InterPro" id="IPR000742">
    <property type="entry name" value="EGF"/>
</dbReference>
<feature type="region of interest" description="Disordered" evidence="2">
    <location>
        <begin position="1063"/>
        <end position="1084"/>
    </location>
</feature>
<feature type="domain" description="SEA" evidence="4">
    <location>
        <begin position="1612"/>
        <end position="1725"/>
    </location>
</feature>
<feature type="region of interest" description="Disordered" evidence="2">
    <location>
        <begin position="66"/>
        <end position="90"/>
    </location>
</feature>
<feature type="compositionally biased region" description="Polar residues" evidence="2">
    <location>
        <begin position="403"/>
        <end position="413"/>
    </location>
</feature>